<evidence type="ECO:0000313" key="3">
    <source>
        <dbReference type="EMBL" id="TPE44099.1"/>
    </source>
</evidence>
<dbReference type="Pfam" id="PF04892">
    <property type="entry name" value="VanZ"/>
    <property type="match status" value="1"/>
</dbReference>
<dbReference type="NCBIfam" id="NF037970">
    <property type="entry name" value="vanZ_1"/>
    <property type="match status" value="1"/>
</dbReference>
<dbReference type="EMBL" id="VFRQ01000005">
    <property type="protein sequence ID" value="TPE44099.1"/>
    <property type="molecule type" value="Genomic_DNA"/>
</dbReference>
<protein>
    <submittedName>
        <fullName evidence="3">VanZ family protein</fullName>
    </submittedName>
</protein>
<feature type="transmembrane region" description="Helical" evidence="1">
    <location>
        <begin position="89"/>
        <end position="107"/>
    </location>
</feature>
<dbReference type="OrthoDB" id="982143at2"/>
<comment type="caution">
    <text evidence="3">The sequence shown here is derived from an EMBL/GenBank/DDBJ whole genome shotgun (WGS) entry which is preliminary data.</text>
</comment>
<reference evidence="3 4" key="1">
    <citation type="submission" date="2019-06" db="EMBL/GenBank/DDBJ databases">
        <title>A novel bacterium of genus Pontibacter, isolated from marine sediment.</title>
        <authorList>
            <person name="Huang H."/>
            <person name="Mo K."/>
            <person name="Hu Y."/>
        </authorList>
    </citation>
    <scope>NUCLEOTIDE SEQUENCE [LARGE SCALE GENOMIC DNA]</scope>
    <source>
        <strain evidence="3 4">HB172049</strain>
    </source>
</reference>
<keyword evidence="1" id="KW-1133">Transmembrane helix</keyword>
<keyword evidence="1" id="KW-0812">Transmembrane</keyword>
<sequence length="109" mass="12373">MLTTLLPSTSMPASLSLWELLSFDSFAHAGMFCVLCFLMIVGFSKQYTSLTLQRNPVRYSLLISTLFGVTIELLQYFLVYGRHGDVLDVIANTSGCLLGIVFFKWIYEW</sequence>
<keyword evidence="4" id="KW-1185">Reference proteome</keyword>
<dbReference type="InterPro" id="IPR006976">
    <property type="entry name" value="VanZ-like"/>
</dbReference>
<evidence type="ECO:0000256" key="1">
    <source>
        <dbReference type="SAM" id="Phobius"/>
    </source>
</evidence>
<dbReference type="PANTHER" id="PTHR28008:SF1">
    <property type="entry name" value="DOMAIN PROTEIN, PUTATIVE (AFU_ORTHOLOGUE AFUA_3G10980)-RELATED"/>
    <property type="match status" value="1"/>
</dbReference>
<dbReference type="PANTHER" id="PTHR28008">
    <property type="entry name" value="DOMAIN PROTEIN, PUTATIVE (AFU_ORTHOLOGUE AFUA_3G10980)-RELATED"/>
    <property type="match status" value="1"/>
</dbReference>
<feature type="transmembrane region" description="Helical" evidence="1">
    <location>
        <begin position="56"/>
        <end position="77"/>
    </location>
</feature>
<keyword evidence="1" id="KW-0472">Membrane</keyword>
<dbReference type="AlphaFoldDB" id="A0A501W3B9"/>
<gene>
    <name evidence="3" type="ORF">FJM65_10315</name>
</gene>
<proteinExistence type="predicted"/>
<name>A0A501W3B9_9BACT</name>
<evidence type="ECO:0000259" key="2">
    <source>
        <dbReference type="Pfam" id="PF04892"/>
    </source>
</evidence>
<accession>A0A501W3B9</accession>
<feature type="domain" description="VanZ-like" evidence="2">
    <location>
        <begin position="25"/>
        <end position="106"/>
    </location>
</feature>
<dbReference type="Proteomes" id="UP000316727">
    <property type="component" value="Unassembled WGS sequence"/>
</dbReference>
<organism evidence="3 4">
    <name type="scientific">Pontibacter mangrovi</name>
    <dbReference type="NCBI Taxonomy" id="2589816"/>
    <lineage>
        <taxon>Bacteria</taxon>
        <taxon>Pseudomonadati</taxon>
        <taxon>Bacteroidota</taxon>
        <taxon>Cytophagia</taxon>
        <taxon>Cytophagales</taxon>
        <taxon>Hymenobacteraceae</taxon>
        <taxon>Pontibacter</taxon>
    </lineage>
</organism>
<feature type="transmembrane region" description="Helical" evidence="1">
    <location>
        <begin position="20"/>
        <end position="44"/>
    </location>
</feature>
<evidence type="ECO:0000313" key="4">
    <source>
        <dbReference type="Proteomes" id="UP000316727"/>
    </source>
</evidence>